<evidence type="ECO:0000259" key="2">
    <source>
        <dbReference type="Pfam" id="PF02470"/>
    </source>
</evidence>
<dbReference type="InterPro" id="IPR024516">
    <property type="entry name" value="Mce_C"/>
</dbReference>
<evidence type="ECO:0000256" key="1">
    <source>
        <dbReference type="SAM" id="SignalP"/>
    </source>
</evidence>
<evidence type="ECO:0000313" key="4">
    <source>
        <dbReference type="EMBL" id="WUV45502.1"/>
    </source>
</evidence>
<feature type="domain" description="Mce/MlaD" evidence="2">
    <location>
        <begin position="43"/>
        <end position="117"/>
    </location>
</feature>
<dbReference type="RefSeq" id="WP_329408860.1">
    <property type="nucleotide sequence ID" value="NZ_CP109441.1"/>
</dbReference>
<organism evidence="4 5">
    <name type="scientific">Nocardia vinacea</name>
    <dbReference type="NCBI Taxonomy" id="96468"/>
    <lineage>
        <taxon>Bacteria</taxon>
        <taxon>Bacillati</taxon>
        <taxon>Actinomycetota</taxon>
        <taxon>Actinomycetes</taxon>
        <taxon>Mycobacteriales</taxon>
        <taxon>Nocardiaceae</taxon>
        <taxon>Nocardia</taxon>
    </lineage>
</organism>
<dbReference type="Pfam" id="PF11887">
    <property type="entry name" value="Mce4_CUP1"/>
    <property type="match status" value="1"/>
</dbReference>
<accession>A0ABZ1YUD4</accession>
<dbReference type="Proteomes" id="UP001432062">
    <property type="component" value="Chromosome"/>
</dbReference>
<dbReference type="Pfam" id="PF02470">
    <property type="entry name" value="MlaD"/>
    <property type="match status" value="1"/>
</dbReference>
<reference evidence="4" key="1">
    <citation type="submission" date="2022-10" db="EMBL/GenBank/DDBJ databases">
        <title>The complete genomes of actinobacterial strains from the NBC collection.</title>
        <authorList>
            <person name="Joergensen T.S."/>
            <person name="Alvarez Arevalo M."/>
            <person name="Sterndorff E.B."/>
            <person name="Faurdal D."/>
            <person name="Vuksanovic O."/>
            <person name="Mourched A.-S."/>
            <person name="Charusanti P."/>
            <person name="Shaw S."/>
            <person name="Blin K."/>
            <person name="Weber T."/>
        </authorList>
    </citation>
    <scope>NUCLEOTIDE SEQUENCE</scope>
    <source>
        <strain evidence="4">NBC_01482</strain>
    </source>
</reference>
<dbReference type="PROSITE" id="PS51257">
    <property type="entry name" value="PROKAR_LIPOPROTEIN"/>
    <property type="match status" value="1"/>
</dbReference>
<sequence>MSTARRPMALLCGIALCAAVSGCQWTGLNSLPLPGTQGHGPGSYHVVIEMPDVTTITPNSPILVDDVEVGTITTITTEDWHARVTVALNGSVVLPANATAKIGQTSLLGSTHIELTAPTDPRGTLLEDSVIPLERASSYPTTEQTLAALSMVLNGGGLGHLQTIVTEATKAIAGHDDSIGNVLDGMNTLLGELDSQRDAITATLDNLDRFAAQLSADNDTIGRAVAAIDPALGVLNVQRRDLTDAFAALTRFGDAGTALVRQIHGDLKQNLADLVPTLQQIATTGDDLVANINQLGTFPFPPVAITNGIHGDYMNLWAEADLTLPRLQQGLLFGTPFAAPPVTGGAR</sequence>
<protein>
    <submittedName>
        <fullName evidence="4">MCE family protein</fullName>
    </submittedName>
</protein>
<feature type="chain" id="PRO_5046331528" evidence="1">
    <location>
        <begin position="23"/>
        <end position="347"/>
    </location>
</feature>
<keyword evidence="1" id="KW-0732">Signal</keyword>
<dbReference type="InterPro" id="IPR052336">
    <property type="entry name" value="MlaD_Phospholipid_Transporter"/>
</dbReference>
<dbReference type="NCBIfam" id="TIGR00996">
    <property type="entry name" value="Mtu_fam_mce"/>
    <property type="match status" value="1"/>
</dbReference>
<dbReference type="PANTHER" id="PTHR33371">
    <property type="entry name" value="INTERMEMBRANE PHOSPHOLIPID TRANSPORT SYSTEM BINDING PROTEIN MLAD-RELATED"/>
    <property type="match status" value="1"/>
</dbReference>
<keyword evidence="5" id="KW-1185">Reference proteome</keyword>
<feature type="domain" description="Mammalian cell entry C-terminal" evidence="3">
    <location>
        <begin position="128"/>
        <end position="295"/>
    </location>
</feature>
<dbReference type="PANTHER" id="PTHR33371:SF15">
    <property type="entry name" value="LIPOPROTEIN LPRN"/>
    <property type="match status" value="1"/>
</dbReference>
<evidence type="ECO:0000259" key="3">
    <source>
        <dbReference type="Pfam" id="PF11887"/>
    </source>
</evidence>
<evidence type="ECO:0000313" key="5">
    <source>
        <dbReference type="Proteomes" id="UP001432062"/>
    </source>
</evidence>
<dbReference type="InterPro" id="IPR005693">
    <property type="entry name" value="Mce"/>
</dbReference>
<dbReference type="EMBL" id="CP109441">
    <property type="protein sequence ID" value="WUV45502.1"/>
    <property type="molecule type" value="Genomic_DNA"/>
</dbReference>
<name>A0ABZ1YUD4_9NOCA</name>
<proteinExistence type="predicted"/>
<gene>
    <name evidence="4" type="ORF">OG563_41450</name>
</gene>
<feature type="signal peptide" evidence="1">
    <location>
        <begin position="1"/>
        <end position="22"/>
    </location>
</feature>
<dbReference type="InterPro" id="IPR003399">
    <property type="entry name" value="Mce/MlaD"/>
</dbReference>